<comment type="similarity">
    <text evidence="2 6">Belongs to the flagella basal body rod proteins family.</text>
</comment>
<evidence type="ECO:0000256" key="7">
    <source>
        <dbReference type="SAM" id="MobiDB-lite"/>
    </source>
</evidence>
<dbReference type="STRING" id="265719.SAMN04488509_10981"/>
<protein>
    <recommendedName>
        <fullName evidence="3 6">Flagellar basal body rod protein FlgB</fullName>
    </recommendedName>
</protein>
<dbReference type="InterPro" id="IPR006300">
    <property type="entry name" value="FlgB"/>
</dbReference>
<evidence type="ECO:0000256" key="1">
    <source>
        <dbReference type="ARBA" id="ARBA00004117"/>
    </source>
</evidence>
<dbReference type="PANTHER" id="PTHR30435:SF12">
    <property type="entry name" value="FLAGELLAR BASAL BODY ROD PROTEIN FLGB"/>
    <property type="match status" value="1"/>
</dbReference>
<proteinExistence type="inferred from homology"/>
<evidence type="ECO:0000256" key="6">
    <source>
        <dbReference type="PIRNR" id="PIRNR002889"/>
    </source>
</evidence>
<keyword evidence="10" id="KW-1185">Reference proteome</keyword>
<comment type="subcellular location">
    <subcellularLocation>
        <location evidence="1 6">Bacterial flagellum basal body</location>
    </subcellularLocation>
</comment>
<dbReference type="NCBIfam" id="TIGR01396">
    <property type="entry name" value="FlgB"/>
    <property type="match status" value="1"/>
</dbReference>
<feature type="domain" description="Flagellar basal body rod protein N-terminal" evidence="8">
    <location>
        <begin position="14"/>
        <end position="42"/>
    </location>
</feature>
<accession>A0A1G6YDX9</accession>
<feature type="region of interest" description="Disordered" evidence="7">
    <location>
        <begin position="56"/>
        <end position="77"/>
    </location>
</feature>
<dbReference type="AlphaFoldDB" id="A0A1G6YDX9"/>
<comment type="subunit">
    <text evidence="6">The basal body constitutes a major portion of the flagellar organelle and consists of a number of rings mounted on a central rod.</text>
</comment>
<organism evidence="9 10">
    <name type="scientific">Aquimonas voraii</name>
    <dbReference type="NCBI Taxonomy" id="265719"/>
    <lineage>
        <taxon>Bacteria</taxon>
        <taxon>Pseudomonadati</taxon>
        <taxon>Pseudomonadota</taxon>
        <taxon>Gammaproteobacteria</taxon>
        <taxon>Lysobacterales</taxon>
        <taxon>Lysobacteraceae</taxon>
        <taxon>Aquimonas</taxon>
    </lineage>
</organism>
<evidence type="ECO:0000256" key="5">
    <source>
        <dbReference type="ARBA" id="ARBA00024934"/>
    </source>
</evidence>
<reference evidence="9 10" key="1">
    <citation type="submission" date="2016-10" db="EMBL/GenBank/DDBJ databases">
        <authorList>
            <person name="de Groot N.N."/>
        </authorList>
    </citation>
    <scope>NUCLEOTIDE SEQUENCE [LARGE SCALE GENOMIC DNA]</scope>
    <source>
        <strain evidence="9 10">DSM 16957</strain>
    </source>
</reference>
<dbReference type="Proteomes" id="UP000199603">
    <property type="component" value="Unassembled WGS sequence"/>
</dbReference>
<keyword evidence="9" id="KW-0282">Flagellum</keyword>
<dbReference type="GO" id="GO:0071978">
    <property type="term" value="P:bacterial-type flagellum-dependent swarming motility"/>
    <property type="evidence" value="ECO:0007669"/>
    <property type="project" value="TreeGrafter"/>
</dbReference>
<dbReference type="PANTHER" id="PTHR30435">
    <property type="entry name" value="FLAGELLAR PROTEIN"/>
    <property type="match status" value="1"/>
</dbReference>
<gene>
    <name evidence="9" type="ORF">SAMN04488509_10981</name>
</gene>
<dbReference type="InterPro" id="IPR019776">
    <property type="entry name" value="Flagellar_basal_body_rod_CS"/>
</dbReference>
<evidence type="ECO:0000256" key="4">
    <source>
        <dbReference type="ARBA" id="ARBA00023143"/>
    </source>
</evidence>
<keyword evidence="4 6" id="KW-0975">Bacterial flagellum</keyword>
<keyword evidence="9" id="KW-0966">Cell projection</keyword>
<dbReference type="OrthoDB" id="9788334at2"/>
<dbReference type="PROSITE" id="PS00588">
    <property type="entry name" value="FLAGELLA_BB_ROD"/>
    <property type="match status" value="1"/>
</dbReference>
<dbReference type="GO" id="GO:0030694">
    <property type="term" value="C:bacterial-type flagellum basal body, rod"/>
    <property type="evidence" value="ECO:0007669"/>
    <property type="project" value="InterPro"/>
</dbReference>
<keyword evidence="9" id="KW-0969">Cilium</keyword>
<dbReference type="RefSeq" id="WP_091243807.1">
    <property type="nucleotide sequence ID" value="NZ_FNAG01000009.1"/>
</dbReference>
<comment type="function">
    <text evidence="5 6">Structural component of flagellum, the bacterial motility apparatus. Part of the rod structure of flagellar basal body.</text>
</comment>
<dbReference type="EMBL" id="FNAG01000009">
    <property type="protein sequence ID" value="SDD87795.1"/>
    <property type="molecule type" value="Genomic_DNA"/>
</dbReference>
<evidence type="ECO:0000259" key="8">
    <source>
        <dbReference type="Pfam" id="PF00460"/>
    </source>
</evidence>
<dbReference type="Pfam" id="PF00460">
    <property type="entry name" value="Flg_bb_rod"/>
    <property type="match status" value="1"/>
</dbReference>
<evidence type="ECO:0000313" key="10">
    <source>
        <dbReference type="Proteomes" id="UP000199603"/>
    </source>
</evidence>
<evidence type="ECO:0000313" key="9">
    <source>
        <dbReference type="EMBL" id="SDD87795.1"/>
    </source>
</evidence>
<dbReference type="InterPro" id="IPR001444">
    <property type="entry name" value="Flag_bb_rod_N"/>
</dbReference>
<dbReference type="PIRSF" id="PIRSF002889">
    <property type="entry name" value="Rod_FlgB"/>
    <property type="match status" value="1"/>
</dbReference>
<sequence length="135" mass="14316">MSESNPIGGNLFGVHGAALSLRQQRLQVLASNIANADTPHYKARDVDFHAALRRAMGESPPGTPAQTQAGHQGGVTEVGPDGLVYRLPLQPSLDGNTVDAEYEKAAFARAALEYRASLSFVDGRVRKLMTAITGS</sequence>
<evidence type="ECO:0000256" key="2">
    <source>
        <dbReference type="ARBA" id="ARBA00009677"/>
    </source>
</evidence>
<evidence type="ECO:0000256" key="3">
    <source>
        <dbReference type="ARBA" id="ARBA00014376"/>
    </source>
</evidence>
<name>A0A1G6YDX9_9GAMM</name>